<dbReference type="AlphaFoldDB" id="A0A4Y5YDG5"/>
<dbReference type="KEGG" id="spol:FH971_06365"/>
<keyword evidence="2" id="KW-1185">Reference proteome</keyword>
<gene>
    <name evidence="1" type="ORF">FH971_06365</name>
</gene>
<reference evidence="1 2" key="1">
    <citation type="submission" date="2019-06" db="EMBL/GenBank/DDBJ databases">
        <title>The genome of Shewanella sp. SM1901.</title>
        <authorList>
            <person name="Cha Q."/>
        </authorList>
    </citation>
    <scope>NUCLEOTIDE SEQUENCE [LARGE SCALE GENOMIC DNA]</scope>
    <source>
        <strain evidence="1 2">SM1901</strain>
    </source>
</reference>
<accession>A0A4Y5YDG5</accession>
<dbReference type="Proteomes" id="UP000319809">
    <property type="component" value="Chromosome"/>
</dbReference>
<name>A0A4Y5YDG5_9GAMM</name>
<organism evidence="1 2">
    <name type="scientific">Shewanella polaris</name>
    <dbReference type="NCBI Taxonomy" id="2588449"/>
    <lineage>
        <taxon>Bacteria</taxon>
        <taxon>Pseudomonadati</taxon>
        <taxon>Pseudomonadota</taxon>
        <taxon>Gammaproteobacteria</taxon>
        <taxon>Alteromonadales</taxon>
        <taxon>Shewanellaceae</taxon>
        <taxon>Shewanella</taxon>
    </lineage>
</organism>
<protein>
    <submittedName>
        <fullName evidence="1">Uncharacterized protein</fullName>
    </submittedName>
</protein>
<evidence type="ECO:0000313" key="1">
    <source>
        <dbReference type="EMBL" id="QDE30628.1"/>
    </source>
</evidence>
<sequence>MTKITISRLETNVGTFRVSGTMTLTSLILNAIEILGSDGWEALIIDPQTQWYKTLIAACEVHLAEQKKLT</sequence>
<evidence type="ECO:0000313" key="2">
    <source>
        <dbReference type="Proteomes" id="UP000319809"/>
    </source>
</evidence>
<dbReference type="EMBL" id="CP041036">
    <property type="protein sequence ID" value="QDE30628.1"/>
    <property type="molecule type" value="Genomic_DNA"/>
</dbReference>
<proteinExistence type="predicted"/>